<reference evidence="1 2" key="1">
    <citation type="journal article" date="2019" name="Int. J. Syst. Evol. Microbiol.">
        <title>The Global Catalogue of Microorganisms (GCM) 10K type strain sequencing project: providing services to taxonomists for standard genome sequencing and annotation.</title>
        <authorList>
            <consortium name="The Broad Institute Genomics Platform"/>
            <consortium name="The Broad Institute Genome Sequencing Center for Infectious Disease"/>
            <person name="Wu L."/>
            <person name="Ma J."/>
        </authorList>
    </citation>
    <scope>NUCLEOTIDE SEQUENCE [LARGE SCALE GENOMIC DNA]</scope>
    <source>
        <strain evidence="1 2">JCM 13316</strain>
    </source>
</reference>
<dbReference type="EMBL" id="BAAALV010000002">
    <property type="protein sequence ID" value="GAA1910611.1"/>
    <property type="molecule type" value="Genomic_DNA"/>
</dbReference>
<dbReference type="Proteomes" id="UP001500784">
    <property type="component" value="Unassembled WGS sequence"/>
</dbReference>
<accession>A0ABN2P397</accession>
<proteinExistence type="predicted"/>
<evidence type="ECO:0000313" key="2">
    <source>
        <dbReference type="Proteomes" id="UP001500784"/>
    </source>
</evidence>
<evidence type="ECO:0008006" key="3">
    <source>
        <dbReference type="Google" id="ProtNLM"/>
    </source>
</evidence>
<sequence>MLEFHDDAMLRLQGMQPNWMAPKPIPAGLDALLRWPALFRNLPQREATAVREACAAVWCAGWTAPDRRDVADLVAEIEGGIDLTEYRRRMRLRYPNAPEEPSRV</sequence>
<keyword evidence="2" id="KW-1185">Reference proteome</keyword>
<name>A0ABN2P397_9MICC</name>
<evidence type="ECO:0000313" key="1">
    <source>
        <dbReference type="EMBL" id="GAA1910611.1"/>
    </source>
</evidence>
<organism evidence="1 2">
    <name type="scientific">Arthrobacter gandavensis</name>
    <dbReference type="NCBI Taxonomy" id="169960"/>
    <lineage>
        <taxon>Bacteria</taxon>
        <taxon>Bacillati</taxon>
        <taxon>Actinomycetota</taxon>
        <taxon>Actinomycetes</taxon>
        <taxon>Micrococcales</taxon>
        <taxon>Micrococcaceae</taxon>
        <taxon>Arthrobacter</taxon>
    </lineage>
</organism>
<protein>
    <recommendedName>
        <fullName evidence="3">Antitoxin VbhA domain-containing protein</fullName>
    </recommendedName>
</protein>
<gene>
    <name evidence="1" type="ORF">GCM10009688_14480</name>
</gene>
<comment type="caution">
    <text evidence="1">The sequence shown here is derived from an EMBL/GenBank/DDBJ whole genome shotgun (WGS) entry which is preliminary data.</text>
</comment>